<feature type="region of interest" description="Disordered" evidence="1">
    <location>
        <begin position="483"/>
        <end position="503"/>
    </location>
</feature>
<feature type="compositionally biased region" description="Basic and acidic residues" evidence="1">
    <location>
        <begin position="328"/>
        <end position="357"/>
    </location>
</feature>
<accession>A0A6J2WU36</accession>
<dbReference type="AlphaFoldDB" id="A0A6J2WU36"/>
<proteinExistence type="predicted"/>
<dbReference type="InParanoid" id="A0A6J2WU36"/>
<reference evidence="3" key="1">
    <citation type="submission" date="2025-08" db="UniProtKB">
        <authorList>
            <consortium name="RefSeq"/>
        </authorList>
    </citation>
    <scope>IDENTIFICATION</scope>
</reference>
<protein>
    <submittedName>
        <fullName evidence="3">Uncharacterized protein LOC115828018 isoform X1</fullName>
    </submittedName>
</protein>
<gene>
    <name evidence="3" type="primary">LOC115828018</name>
</gene>
<dbReference type="SMART" id="SM00367">
    <property type="entry name" value="LRR_CC"/>
    <property type="match status" value="4"/>
</dbReference>
<dbReference type="InterPro" id="IPR032675">
    <property type="entry name" value="LRR_dom_sf"/>
</dbReference>
<dbReference type="RefSeq" id="XP_030647774.1">
    <property type="nucleotide sequence ID" value="XM_030791914.1"/>
</dbReference>
<dbReference type="Gene3D" id="3.80.10.10">
    <property type="entry name" value="Ribonuclease Inhibitor"/>
    <property type="match status" value="2"/>
</dbReference>
<feature type="region of interest" description="Disordered" evidence="1">
    <location>
        <begin position="308"/>
        <end position="357"/>
    </location>
</feature>
<dbReference type="InterPro" id="IPR050648">
    <property type="entry name" value="F-box_LRR-repeat"/>
</dbReference>
<evidence type="ECO:0000256" key="1">
    <source>
        <dbReference type="SAM" id="MobiDB-lite"/>
    </source>
</evidence>
<feature type="compositionally biased region" description="Acidic residues" evidence="1">
    <location>
        <begin position="489"/>
        <end position="502"/>
    </location>
</feature>
<organism evidence="2 3">
    <name type="scientific">Chanos chanos</name>
    <name type="common">Milkfish</name>
    <name type="synonym">Mugil chanos</name>
    <dbReference type="NCBI Taxonomy" id="29144"/>
    <lineage>
        <taxon>Eukaryota</taxon>
        <taxon>Metazoa</taxon>
        <taxon>Chordata</taxon>
        <taxon>Craniata</taxon>
        <taxon>Vertebrata</taxon>
        <taxon>Euteleostomi</taxon>
        <taxon>Actinopterygii</taxon>
        <taxon>Neopterygii</taxon>
        <taxon>Teleostei</taxon>
        <taxon>Ostariophysi</taxon>
        <taxon>Gonorynchiformes</taxon>
        <taxon>Chanidae</taxon>
        <taxon>Chanos</taxon>
    </lineage>
</organism>
<sequence length="647" mass="72507">MPLFRQFETKPEKERVRKRRRKHGTNEEDGEYPSSLMRMCLLSVAENMKEVWVKDYAQNYIDQYFFRYIMGPFSLLPGDILEELVCILSSRNLLTRAALHLLLLPQLRALSLSACPNLVNSNLCTLIGTRCQSLQSLDLSDATNISAPVLCELLGSLPSLRSLSLAGTLSDRRVLMAVAQHCPRLRHLDVSRCLHLTPPDLLSIVQRPEGTRLLFSIRALDIGLEESEAAVVLSVAYLLLTQPSLQRLAMEGLGRACNLIASKEFWVAEDFASRRGMASLRDVWAERMQENERKGAEGTEMGHENFSFAEEKDEWFPAGSEDDEIIRDEERVGGGREKDVPREKTDERGGVQGQSDEKENVVILPLKEAHGVCFKTLTAVGKLCPDICALSINCQDEDDDDDNEEAQSGARLVQGLGRWSGQLRNLSMRFPGPLSELIPAAQSVGSTLTSLTLEGVKTNRDCPLMELIKACPKLTSLVILIEPPTSHQEEEEEEEEANDEDELSRLSCLPQLRCVTLNFALDEQQMRPFMSLRHLKGALWALLRGSVLLEKLSLIAVPCPLDPVFRLVLDHNAKPLGTPDSPPLMRLKHVNLNRSDISVETVSRFVTADNRLSTLDLSGCWAISLRDITNLQNKVKKRRCNLHIAWN</sequence>
<dbReference type="OrthoDB" id="16120at2759"/>
<dbReference type="PANTHER" id="PTHR13382">
    <property type="entry name" value="MITOCHONDRIAL ATP SYNTHASE COUPLING FACTOR B"/>
    <property type="match status" value="1"/>
</dbReference>
<name>A0A6J2WU36_CHACN</name>
<dbReference type="Proteomes" id="UP000504632">
    <property type="component" value="Chromosome 14"/>
</dbReference>
<evidence type="ECO:0000313" key="3">
    <source>
        <dbReference type="RefSeq" id="XP_030647774.1"/>
    </source>
</evidence>
<dbReference type="InterPro" id="IPR006553">
    <property type="entry name" value="Leu-rich_rpt_Cys-con_subtyp"/>
</dbReference>
<keyword evidence="2" id="KW-1185">Reference proteome</keyword>
<evidence type="ECO:0000313" key="2">
    <source>
        <dbReference type="Proteomes" id="UP000504632"/>
    </source>
</evidence>
<dbReference type="GeneID" id="115828018"/>
<dbReference type="SUPFAM" id="SSF52058">
    <property type="entry name" value="L domain-like"/>
    <property type="match status" value="1"/>
</dbReference>
<dbReference type="GO" id="GO:0005737">
    <property type="term" value="C:cytoplasm"/>
    <property type="evidence" value="ECO:0007669"/>
    <property type="project" value="TreeGrafter"/>
</dbReference>
<dbReference type="SUPFAM" id="SSF52047">
    <property type="entry name" value="RNI-like"/>
    <property type="match status" value="1"/>
</dbReference>